<dbReference type="Gene3D" id="3.30.110.70">
    <property type="entry name" value="Hypothetical protein apc22750. Chain B"/>
    <property type="match status" value="1"/>
</dbReference>
<protein>
    <submittedName>
        <fullName evidence="2">Putative heavy-metal-binding</fullName>
    </submittedName>
</protein>
<sequence>MVMILTTTPLVEGKSITEYLGVVVGYAILGKNLFKGIFASVRDIVGAR</sequence>
<dbReference type="Proteomes" id="UP000182692">
    <property type="component" value="Unassembled WGS sequence"/>
</dbReference>
<dbReference type="PANTHER" id="PTHR34068">
    <property type="entry name" value="UPF0145 PROTEIN YBJQ"/>
    <property type="match status" value="1"/>
</dbReference>
<evidence type="ECO:0000313" key="2">
    <source>
        <dbReference type="EMBL" id="SFP86793.1"/>
    </source>
</evidence>
<dbReference type="PANTHER" id="PTHR34068:SF1">
    <property type="entry name" value="UPF0145 PROTEIN YBJQ"/>
    <property type="match status" value="1"/>
</dbReference>
<gene>
    <name evidence="2" type="ORF">SAMN03084138_03349</name>
</gene>
<dbReference type="GeneID" id="35874362"/>
<dbReference type="STRING" id="1121869.SAMN03084138_03349"/>
<accession>A0A1I5TUT6</accession>
<comment type="similarity">
    <text evidence="1">Belongs to the UPF0145 family.</text>
</comment>
<name>A0A1I5TUT6_9GAMM</name>
<dbReference type="InterPro" id="IPR002765">
    <property type="entry name" value="UPF0145_YbjQ-like"/>
</dbReference>
<dbReference type="SUPFAM" id="SSF117782">
    <property type="entry name" value="YbjQ-like"/>
    <property type="match status" value="1"/>
</dbReference>
<organism evidence="2 3">
    <name type="scientific">Enterovibrio norvegicus DSM 15893</name>
    <dbReference type="NCBI Taxonomy" id="1121869"/>
    <lineage>
        <taxon>Bacteria</taxon>
        <taxon>Pseudomonadati</taxon>
        <taxon>Pseudomonadota</taxon>
        <taxon>Gammaproteobacteria</taxon>
        <taxon>Vibrionales</taxon>
        <taxon>Vibrionaceae</taxon>
        <taxon>Enterovibrio</taxon>
    </lineage>
</organism>
<dbReference type="Pfam" id="PF01906">
    <property type="entry name" value="YbjQ_1"/>
    <property type="match status" value="1"/>
</dbReference>
<dbReference type="EMBL" id="FOWR01000027">
    <property type="protein sequence ID" value="SFP86793.1"/>
    <property type="molecule type" value="Genomic_DNA"/>
</dbReference>
<evidence type="ECO:0000256" key="1">
    <source>
        <dbReference type="ARBA" id="ARBA00010751"/>
    </source>
</evidence>
<evidence type="ECO:0000313" key="3">
    <source>
        <dbReference type="Proteomes" id="UP000182692"/>
    </source>
</evidence>
<dbReference type="AlphaFoldDB" id="A0A1I5TUT6"/>
<proteinExistence type="inferred from homology"/>
<dbReference type="RefSeq" id="WP_017009013.1">
    <property type="nucleotide sequence ID" value="NZ_FOWR01000027.1"/>
</dbReference>
<reference evidence="2 3" key="1">
    <citation type="submission" date="2016-10" db="EMBL/GenBank/DDBJ databases">
        <authorList>
            <person name="de Groot N.N."/>
        </authorList>
    </citation>
    <scope>NUCLEOTIDE SEQUENCE [LARGE SCALE GENOMIC DNA]</scope>
    <source>
        <strain evidence="2 3">DSM 15893</strain>
    </source>
</reference>
<dbReference type="InterPro" id="IPR035439">
    <property type="entry name" value="UPF0145_dom_sf"/>
</dbReference>